<dbReference type="InterPro" id="IPR020080">
    <property type="entry name" value="OM_adhesin/peptidase_omptin"/>
</dbReference>
<dbReference type="Proteomes" id="UP000260644">
    <property type="component" value="Unassembled WGS sequence"/>
</dbReference>
<evidence type="ECO:0000259" key="2">
    <source>
        <dbReference type="Pfam" id="PF17251"/>
    </source>
</evidence>
<keyword evidence="1" id="KW-0732">Signal</keyword>
<feature type="signal peptide" evidence="1">
    <location>
        <begin position="1"/>
        <end position="26"/>
    </location>
</feature>
<dbReference type="Gene3D" id="2.40.128.90">
    <property type="entry name" value="OMPT-like"/>
    <property type="match status" value="1"/>
</dbReference>
<dbReference type="AlphaFoldDB" id="A0A3E1Y8N5"/>
<dbReference type="InterPro" id="IPR035163">
    <property type="entry name" value="Pom"/>
</dbReference>
<evidence type="ECO:0000313" key="3">
    <source>
        <dbReference type="EMBL" id="RFS21750.1"/>
    </source>
</evidence>
<reference evidence="3 4" key="1">
    <citation type="submission" date="2018-07" db="EMBL/GenBank/DDBJ databases">
        <title>Chitinophaga K2CV101002-2 sp. nov., isolated from a monsoon evergreen broad-leaved forest soil.</title>
        <authorList>
            <person name="Lv Y."/>
        </authorList>
    </citation>
    <scope>NUCLEOTIDE SEQUENCE [LARGE SCALE GENOMIC DNA]</scope>
    <source>
        <strain evidence="3 4">GDMCC 1.1288</strain>
    </source>
</reference>
<organism evidence="3 4">
    <name type="scientific">Chitinophaga silvatica</name>
    <dbReference type="NCBI Taxonomy" id="2282649"/>
    <lineage>
        <taxon>Bacteria</taxon>
        <taxon>Pseudomonadati</taxon>
        <taxon>Bacteroidota</taxon>
        <taxon>Chitinophagia</taxon>
        <taxon>Chitinophagales</taxon>
        <taxon>Chitinophagaceae</taxon>
        <taxon>Chitinophaga</taxon>
    </lineage>
</organism>
<name>A0A3E1Y8N5_9BACT</name>
<protein>
    <recommendedName>
        <fullName evidence="2">Protochlamydia outer membrane protein domain-containing protein</fullName>
    </recommendedName>
</protein>
<keyword evidence="4" id="KW-1185">Reference proteome</keyword>
<evidence type="ECO:0000313" key="4">
    <source>
        <dbReference type="Proteomes" id="UP000260644"/>
    </source>
</evidence>
<dbReference type="SUPFAM" id="SSF69917">
    <property type="entry name" value="OMPT-like"/>
    <property type="match status" value="1"/>
</dbReference>
<dbReference type="OrthoDB" id="5566985at2"/>
<dbReference type="GO" id="GO:0004190">
    <property type="term" value="F:aspartic-type endopeptidase activity"/>
    <property type="evidence" value="ECO:0007669"/>
    <property type="project" value="InterPro"/>
</dbReference>
<accession>A0A3E1Y8N5</accession>
<feature type="chain" id="PRO_5017792201" description="Protochlamydia outer membrane protein domain-containing protein" evidence="1">
    <location>
        <begin position="27"/>
        <end position="308"/>
    </location>
</feature>
<dbReference type="RefSeq" id="WP_116976294.1">
    <property type="nucleotide sequence ID" value="NZ_QPMM01000007.1"/>
</dbReference>
<evidence type="ECO:0000256" key="1">
    <source>
        <dbReference type="SAM" id="SignalP"/>
    </source>
</evidence>
<dbReference type="EMBL" id="QPMM01000007">
    <property type="protein sequence ID" value="RFS21750.1"/>
    <property type="molecule type" value="Genomic_DNA"/>
</dbReference>
<dbReference type="Pfam" id="PF17251">
    <property type="entry name" value="Pom"/>
    <property type="match status" value="1"/>
</dbReference>
<feature type="domain" description="Protochlamydia outer membrane protein" evidence="2">
    <location>
        <begin position="52"/>
        <end position="293"/>
    </location>
</feature>
<proteinExistence type="predicted"/>
<comment type="caution">
    <text evidence="3">The sequence shown here is derived from an EMBL/GenBank/DDBJ whole genome shotgun (WGS) entry which is preliminary data.</text>
</comment>
<dbReference type="InterPro" id="IPR053724">
    <property type="entry name" value="OMP_A26_sf"/>
</dbReference>
<gene>
    <name evidence="3" type="ORF">DVR12_13900</name>
</gene>
<sequence length="308" mass="33910">MEINKKLPKFLVACCVSCSISYPAAAQQATALQPYIFQIDVSGVASINNNSWSVAGNSAGTSPNILSELKWKEQTGLGTKLSVSSSPFKHWSLNIAYQKTGTINGSATDKDYKADNRTEITYEGNFSAAKGYLQDWYTGIGYTFLCNSELICTVQLGYNNSNQLNYLLPADASTPADLSSTYKNTWKGIVIGGIADLPLGRITVSPGLQYRQLTYYAAGNWNLIQTFQHPLSFEHNAKGFSINPSLRVRYSITKNIGWFTSLNYEYFETGHGAETLYLRENGTANTRLNAAYRNGWSLQAGISVKSNK</sequence>